<keyword evidence="2" id="KW-0012">Acyltransferase</keyword>
<comment type="caution">
    <text evidence="2">The sequence shown here is derived from an EMBL/GenBank/DDBJ whole genome shotgun (WGS) entry which is preliminary data.</text>
</comment>
<dbReference type="AlphaFoldDB" id="A0A318K2Q9"/>
<evidence type="ECO:0000259" key="1">
    <source>
        <dbReference type="PROSITE" id="PS51186"/>
    </source>
</evidence>
<protein>
    <submittedName>
        <fullName evidence="2">L-amino acid N-acyltransferase YncA</fullName>
    </submittedName>
</protein>
<dbReference type="OrthoDB" id="8593648at2"/>
<dbReference type="GO" id="GO:0016747">
    <property type="term" value="F:acyltransferase activity, transferring groups other than amino-acyl groups"/>
    <property type="evidence" value="ECO:0007669"/>
    <property type="project" value="InterPro"/>
</dbReference>
<dbReference type="CDD" id="cd04301">
    <property type="entry name" value="NAT_SF"/>
    <property type="match status" value="1"/>
</dbReference>
<dbReference type="Proteomes" id="UP000247569">
    <property type="component" value="Unassembled WGS sequence"/>
</dbReference>
<gene>
    <name evidence="2" type="ORF">DFR70_10663</name>
</gene>
<evidence type="ECO:0000313" key="2">
    <source>
        <dbReference type="EMBL" id="PXX63010.1"/>
    </source>
</evidence>
<name>A0A318K2Q9_9NOCA</name>
<evidence type="ECO:0000313" key="3">
    <source>
        <dbReference type="Proteomes" id="UP000247569"/>
    </source>
</evidence>
<dbReference type="PROSITE" id="PS51186">
    <property type="entry name" value="GNAT"/>
    <property type="match status" value="1"/>
</dbReference>
<dbReference type="EMBL" id="QJKF01000006">
    <property type="protein sequence ID" value="PXX63010.1"/>
    <property type="molecule type" value="Genomic_DNA"/>
</dbReference>
<dbReference type="SUPFAM" id="SSF55729">
    <property type="entry name" value="Acyl-CoA N-acyltransferases (Nat)"/>
    <property type="match status" value="1"/>
</dbReference>
<dbReference type="InterPro" id="IPR017255">
    <property type="entry name" value="AcTrfase_GNAT_prd"/>
</dbReference>
<dbReference type="Gene3D" id="3.40.630.30">
    <property type="match status" value="1"/>
</dbReference>
<organism evidence="2 3">
    <name type="scientific">Nocardia tenerifensis</name>
    <dbReference type="NCBI Taxonomy" id="228006"/>
    <lineage>
        <taxon>Bacteria</taxon>
        <taxon>Bacillati</taxon>
        <taxon>Actinomycetota</taxon>
        <taxon>Actinomycetes</taxon>
        <taxon>Mycobacteriales</taxon>
        <taxon>Nocardiaceae</taxon>
        <taxon>Nocardia</taxon>
    </lineage>
</organism>
<feature type="domain" description="N-acetyltransferase" evidence="1">
    <location>
        <begin position="10"/>
        <end position="154"/>
    </location>
</feature>
<dbReference type="Pfam" id="PF00583">
    <property type="entry name" value="Acetyltransf_1"/>
    <property type="match status" value="1"/>
</dbReference>
<proteinExistence type="predicted"/>
<dbReference type="InterPro" id="IPR000182">
    <property type="entry name" value="GNAT_dom"/>
</dbReference>
<reference evidence="2 3" key="1">
    <citation type="submission" date="2018-05" db="EMBL/GenBank/DDBJ databases">
        <title>Genomic Encyclopedia of Type Strains, Phase IV (KMG-IV): sequencing the most valuable type-strain genomes for metagenomic binning, comparative biology and taxonomic classification.</title>
        <authorList>
            <person name="Goeker M."/>
        </authorList>
    </citation>
    <scope>NUCLEOTIDE SEQUENCE [LARGE SCALE GENOMIC DNA]</scope>
    <source>
        <strain evidence="2 3">DSM 44704</strain>
    </source>
</reference>
<dbReference type="InterPro" id="IPR016181">
    <property type="entry name" value="Acyl_CoA_acyltransferase"/>
</dbReference>
<dbReference type="PIRSF" id="PIRSF037663">
    <property type="entry name" value="Acetyltransf_GNAT_prd"/>
    <property type="match status" value="1"/>
</dbReference>
<accession>A0A318K2Q9</accession>
<dbReference type="PANTHER" id="PTHR43072:SF36">
    <property type="entry name" value="RIBOSOMAL-PROTEIN-ALANINE ACETYLTRANSFERASE"/>
    <property type="match status" value="1"/>
</dbReference>
<keyword evidence="3" id="KW-1185">Reference proteome</keyword>
<sequence>MEAVPDASEVVIRVARAADYDAIAGVVDAWWGREILPVLPRLFLDHFHRTSLVAKVDGRMVGFLIGFPSPSEAEEAYIHFVGVHPQWRRSGLACELYERFFATARAYERRVVTAITAPTNETSIAFHRRMGFTVDGPVADYNGPGRHLMTFRRAI</sequence>
<keyword evidence="2" id="KW-0808">Transferase</keyword>
<dbReference type="PANTHER" id="PTHR43072">
    <property type="entry name" value="N-ACETYLTRANSFERASE"/>
    <property type="match status" value="1"/>
</dbReference>